<evidence type="ECO:0000313" key="5">
    <source>
        <dbReference type="EMBL" id="CAA9462593.1"/>
    </source>
</evidence>
<dbReference type="GO" id="GO:0046872">
    <property type="term" value="F:metal ion binding"/>
    <property type="evidence" value="ECO:0007669"/>
    <property type="project" value="UniProtKB-KW"/>
</dbReference>
<evidence type="ECO:0000256" key="3">
    <source>
        <dbReference type="ARBA" id="ARBA00023239"/>
    </source>
</evidence>
<feature type="domain" description="Pyruvate carboxyltransferase" evidence="4">
    <location>
        <begin position="8"/>
        <end position="275"/>
    </location>
</feature>
<proteinExistence type="inferred from homology"/>
<protein>
    <submittedName>
        <fullName evidence="5">Pyruvate:Oxaloacetate transcarboxylase domain protein</fullName>
    </submittedName>
</protein>
<dbReference type="InterPro" id="IPR013785">
    <property type="entry name" value="Aldolase_TIM"/>
</dbReference>
<dbReference type="GO" id="GO:0004419">
    <property type="term" value="F:hydroxymethylglutaryl-CoA lyase activity"/>
    <property type="evidence" value="ECO:0007669"/>
    <property type="project" value="TreeGrafter"/>
</dbReference>
<dbReference type="InterPro" id="IPR043594">
    <property type="entry name" value="HMGL"/>
</dbReference>
<organism evidence="5">
    <name type="scientific">uncultured Rubrobacteraceae bacterium</name>
    <dbReference type="NCBI Taxonomy" id="349277"/>
    <lineage>
        <taxon>Bacteria</taxon>
        <taxon>Bacillati</taxon>
        <taxon>Actinomycetota</taxon>
        <taxon>Rubrobacteria</taxon>
        <taxon>Rubrobacterales</taxon>
        <taxon>Rubrobacteraceae</taxon>
        <taxon>environmental samples</taxon>
    </lineage>
</organism>
<keyword evidence="3" id="KW-0456">Lyase</keyword>
<dbReference type="GO" id="GO:0006552">
    <property type="term" value="P:L-leucine catabolic process"/>
    <property type="evidence" value="ECO:0007669"/>
    <property type="project" value="TreeGrafter"/>
</dbReference>
<evidence type="ECO:0000256" key="2">
    <source>
        <dbReference type="ARBA" id="ARBA00022723"/>
    </source>
</evidence>
<dbReference type="PANTHER" id="PTHR42738:SF7">
    <property type="entry name" value="HYDROXYMETHYLGLUTARYL-COA LYASE"/>
    <property type="match status" value="1"/>
</dbReference>
<dbReference type="Pfam" id="PF00682">
    <property type="entry name" value="HMGL-like"/>
    <property type="match status" value="1"/>
</dbReference>
<comment type="similarity">
    <text evidence="1">Belongs to the HMG-CoA lyase family.</text>
</comment>
<keyword evidence="5" id="KW-0670">Pyruvate</keyword>
<dbReference type="GO" id="GO:0046951">
    <property type="term" value="P:ketone body biosynthetic process"/>
    <property type="evidence" value="ECO:0007669"/>
    <property type="project" value="TreeGrafter"/>
</dbReference>
<reference evidence="5" key="1">
    <citation type="submission" date="2020-02" db="EMBL/GenBank/DDBJ databases">
        <authorList>
            <person name="Meier V. D."/>
        </authorList>
    </citation>
    <scope>NUCLEOTIDE SEQUENCE</scope>
    <source>
        <strain evidence="5">AVDCRST_MAG02</strain>
    </source>
</reference>
<dbReference type="AlphaFoldDB" id="A0A6J4R4K8"/>
<accession>A0A6J4R4K8</accession>
<evidence type="ECO:0000259" key="4">
    <source>
        <dbReference type="PROSITE" id="PS50991"/>
    </source>
</evidence>
<dbReference type="EMBL" id="CADCVH010000084">
    <property type="protein sequence ID" value="CAA9462593.1"/>
    <property type="molecule type" value="Genomic_DNA"/>
</dbReference>
<sequence>MSGLPASVKIKEVGPRDGLQAEAAILSTEDKLRLIGCLAGAGLREIEASSFVSPRAIPALADAAEVFANLDRRPGAVYSAVVPNEKGARRAVEAEADEIQVFLAASEGYNRSNVRMSVEESLEQAARVAKVAREADVPFVAVLSVAFGCPYEGAVAPERVLDLCGRLKELGAREITLGDTTGMAYPTQVRGLSRAYGERYPDVPLRLHFHNTRGMGLANVLAALEAGVDRFDASVGGLGGSPYAPGATGNICTEDLVHMLHEMGVETGVDLEALIGCARLLEEFLGHELPGKVMKAGICGHLTAAP</sequence>
<dbReference type="FunFam" id="3.20.20.70:FF:000071">
    <property type="entry name" value="Hydroxymethylglutaryl-CoA lyase"/>
    <property type="match status" value="1"/>
</dbReference>
<name>A0A6J4R4K8_9ACTN</name>
<dbReference type="InterPro" id="IPR000891">
    <property type="entry name" value="PYR_CT"/>
</dbReference>
<gene>
    <name evidence="5" type="ORF">AVDCRST_MAG02-2596</name>
</gene>
<evidence type="ECO:0000256" key="1">
    <source>
        <dbReference type="ARBA" id="ARBA00009405"/>
    </source>
</evidence>
<dbReference type="NCBIfam" id="NF004283">
    <property type="entry name" value="PRK05692.1"/>
    <property type="match status" value="1"/>
</dbReference>
<dbReference type="PANTHER" id="PTHR42738">
    <property type="entry name" value="HYDROXYMETHYLGLUTARYL-COA LYASE"/>
    <property type="match status" value="1"/>
</dbReference>
<keyword evidence="2" id="KW-0479">Metal-binding</keyword>
<dbReference type="CDD" id="cd07938">
    <property type="entry name" value="DRE_TIM_HMGL"/>
    <property type="match status" value="1"/>
</dbReference>
<dbReference type="Gene3D" id="3.20.20.70">
    <property type="entry name" value="Aldolase class I"/>
    <property type="match status" value="1"/>
</dbReference>
<dbReference type="PROSITE" id="PS50991">
    <property type="entry name" value="PYR_CT"/>
    <property type="match status" value="1"/>
</dbReference>
<dbReference type="SUPFAM" id="SSF51569">
    <property type="entry name" value="Aldolase"/>
    <property type="match status" value="1"/>
</dbReference>